<dbReference type="InterPro" id="IPR013693">
    <property type="entry name" value="SpoIID/LytB_N"/>
</dbReference>
<evidence type="ECO:0000313" key="2">
    <source>
        <dbReference type="EMBL" id="MFE4105861.1"/>
    </source>
</evidence>
<dbReference type="Pfam" id="PF08486">
    <property type="entry name" value="SpoIID"/>
    <property type="match status" value="1"/>
</dbReference>
<dbReference type="EMBL" id="JBHZOL010000041">
    <property type="protein sequence ID" value="MFE4105861.1"/>
    <property type="molecule type" value="Genomic_DNA"/>
</dbReference>
<feature type="domain" description="Sporulation stage II protein D amidase enhancer LytB N-terminal" evidence="1">
    <location>
        <begin position="129"/>
        <end position="218"/>
    </location>
</feature>
<evidence type="ECO:0000259" key="1">
    <source>
        <dbReference type="Pfam" id="PF08486"/>
    </source>
</evidence>
<accession>A0ABW6ICG5</accession>
<dbReference type="Proteomes" id="UP001600165">
    <property type="component" value="Unassembled WGS sequence"/>
</dbReference>
<name>A0ABW6ICG5_9CYAN</name>
<gene>
    <name evidence="2" type="ORF">ACFVKH_06210</name>
</gene>
<dbReference type="PANTHER" id="PTHR30032:SF4">
    <property type="entry name" value="AMIDASE ENHANCER"/>
    <property type="match status" value="1"/>
</dbReference>
<sequence>MAAERLSKLLTFQFKSLLHKSSPWWGAFFIWLLVVLPARAQLELRVAIRNGVDQVTLGSSTNAVIRDVAGQALWQLPGQQAMQANYTSGQVAFGDWKGDAFWVEPSEDGYVYIGDRWYRGRVLVIPAEAGLLAINYVDLEAYLYSVLGGEMPTSWPLQALQAQAVAARSYALYKRQNASNTLYDVGGTTSWQVYRGLIDETESTHAAVDATTGQVLTYGGQIIEAVFHSSSGGYTENVEDVWTQPLPYLRGVKDFDEGAPVYEWVETFTAAQFRQRIPGVGNLVAAVPERTTPRGRVVTMRLQGDAGTRVLSGDELRSALGLRSTLFSLNIVEGGGVQVYGRGFGHGIGLSQWGAYNLAAQGYDYRQILAHYYRDTALARIQVQ</sequence>
<evidence type="ECO:0000313" key="3">
    <source>
        <dbReference type="Proteomes" id="UP001600165"/>
    </source>
</evidence>
<keyword evidence="3" id="KW-1185">Reference proteome</keyword>
<comment type="caution">
    <text evidence="2">The sequence shown here is derived from an EMBL/GenBank/DDBJ whole genome shotgun (WGS) entry which is preliminary data.</text>
</comment>
<dbReference type="NCBIfam" id="TIGR02669">
    <property type="entry name" value="SpoIID_LytB"/>
    <property type="match status" value="1"/>
</dbReference>
<dbReference type="InterPro" id="IPR051922">
    <property type="entry name" value="Bact_Sporulation_Assoc"/>
</dbReference>
<proteinExistence type="predicted"/>
<protein>
    <submittedName>
        <fullName evidence="2">SpoIID/LytB domain-containing protein</fullName>
    </submittedName>
</protein>
<organism evidence="2 3">
    <name type="scientific">Almyronema epifaneia S1</name>
    <dbReference type="NCBI Taxonomy" id="2991925"/>
    <lineage>
        <taxon>Bacteria</taxon>
        <taxon>Bacillati</taxon>
        <taxon>Cyanobacteriota</taxon>
        <taxon>Cyanophyceae</taxon>
        <taxon>Nodosilineales</taxon>
        <taxon>Nodosilineaceae</taxon>
        <taxon>Almyronema</taxon>
        <taxon>Almyronema epifaneia</taxon>
    </lineage>
</organism>
<dbReference type="PANTHER" id="PTHR30032">
    <property type="entry name" value="N-ACETYLMURAMOYL-L-ALANINE AMIDASE-RELATED"/>
    <property type="match status" value="1"/>
</dbReference>
<dbReference type="RefSeq" id="WP_377963062.1">
    <property type="nucleotide sequence ID" value="NZ_JBHZOL010000041.1"/>
</dbReference>
<dbReference type="InterPro" id="IPR013486">
    <property type="entry name" value="SpoIID/LytB"/>
</dbReference>
<reference evidence="2 3" key="1">
    <citation type="submission" date="2024-10" db="EMBL/GenBank/DDBJ databases">
        <authorList>
            <person name="Ratan Roy A."/>
            <person name="Morales Sandoval P.H."/>
            <person name="De Los Santos Villalobos S."/>
            <person name="Chakraborty S."/>
            <person name="Mukherjee J."/>
        </authorList>
    </citation>
    <scope>NUCLEOTIDE SEQUENCE [LARGE SCALE GENOMIC DNA]</scope>
    <source>
        <strain evidence="2 3">S1</strain>
    </source>
</reference>